<dbReference type="EMBL" id="CACVBS010000064">
    <property type="protein sequence ID" value="CAA7267950.1"/>
    <property type="molecule type" value="Genomic_DNA"/>
</dbReference>
<accession>A0A8S0WFF4</accession>
<feature type="compositionally biased region" description="Acidic residues" evidence="1">
    <location>
        <begin position="597"/>
        <end position="612"/>
    </location>
</feature>
<dbReference type="Pfam" id="PF10336">
    <property type="entry name" value="DUF2420"/>
    <property type="match status" value="1"/>
</dbReference>
<feature type="region of interest" description="Disordered" evidence="1">
    <location>
        <begin position="414"/>
        <end position="824"/>
    </location>
</feature>
<feature type="compositionally biased region" description="Basic and acidic residues" evidence="1">
    <location>
        <begin position="754"/>
        <end position="763"/>
    </location>
</feature>
<feature type="compositionally biased region" description="Acidic residues" evidence="1">
    <location>
        <begin position="618"/>
        <end position="641"/>
    </location>
</feature>
<name>A0A8S0WFF4_CYCAE</name>
<proteinExistence type="predicted"/>
<feature type="region of interest" description="Disordered" evidence="1">
    <location>
        <begin position="195"/>
        <end position="243"/>
    </location>
</feature>
<sequence length="824" mass="90889">MDAHVSMKADFYSQEREDATIEIDMEPLIETPNVEYEMGDGEDLREDDDLVDVEVYDTSRALSPSIPSTESGQVAQPALHLSAHLEENTDINKVVTPEPPSHASASNLFLPLHEVVSGREFATDLTLPGIHAPSVLEPATSSATLPNETESSATNHHFDPYALAADREDPHSEEHEVVQKTLPSSELLGLAEEPEAGVLPSTSPPLPNTAEHQETPHGNAEEEGSVDRISAQSTSDPHEISEGVYIDPPPPVLLAMASDEVFEFTLFNDLSNGSPTSEVNIQMKGVLLQHLPTLYYEPLSTVFETLRQEQYVQSKFHLADSELVLDATDLSLPISEDNAYSREVTLHDLNVLHDAYGISGPLRMKLHSVTPRFITRYQYLQEHIGQLELGQLTTGVDGIVNEQGKSTEFVFQKPDLLPGGLETADPTALQRPKEDAKEEALTDDLDHSEFAKEHRTFEPRPEYEDDEEARAEEVADDLGYGHSESEASNADGDEARLPHDTTNNQQPDPLLGDGQEKAEPDSREDHGSDPSVIELDVLEAKFSNQTSFNDTRDKEASEQIRSSSSKAQSRENEDPVGVDPVTDQKTEVGGGRTEQVEYPDQDEVGPEWPEYDEQGHEDSEESEEHEDSEEYNDDASGEEDQAVTQQDEERARNYFALDRLGAGSVDEETVGREGNPLDSPLEQAAVATEAERDVYNKSGNDDQGTPSADAVSYQSPEQAEGQTDVDPVGDAVTEVPFESVLFDGEAWDDDLDREGDLDARWDEDNTPSTSNQSSVTLSSKTSKRSFDEFESDGEGFNENHVWEGPSSPVMPREYQSPRVKFKAK</sequence>
<protein>
    <submittedName>
        <fullName evidence="2">Uncharacterized protein</fullName>
    </submittedName>
</protein>
<dbReference type="InterPro" id="IPR018822">
    <property type="entry name" value="UPF0646"/>
</dbReference>
<reference evidence="2 3" key="1">
    <citation type="submission" date="2020-01" db="EMBL/GenBank/DDBJ databases">
        <authorList>
            <person name="Gupta K D."/>
        </authorList>
    </citation>
    <scope>NUCLEOTIDE SEQUENCE [LARGE SCALE GENOMIC DNA]</scope>
</reference>
<keyword evidence="3" id="KW-1185">Reference proteome</keyword>
<evidence type="ECO:0000256" key="1">
    <source>
        <dbReference type="SAM" id="MobiDB-lite"/>
    </source>
</evidence>
<feature type="compositionally biased region" description="Basic and acidic residues" evidence="1">
    <location>
        <begin position="514"/>
        <end position="528"/>
    </location>
</feature>
<dbReference type="OrthoDB" id="2507795at2759"/>
<dbReference type="Proteomes" id="UP000467700">
    <property type="component" value="Unassembled WGS sequence"/>
</dbReference>
<feature type="compositionally biased region" description="Acidic residues" evidence="1">
    <location>
        <begin position="463"/>
        <end position="476"/>
    </location>
</feature>
<comment type="caution">
    <text evidence="2">The sequence shown here is derived from an EMBL/GenBank/DDBJ whole genome shotgun (WGS) entry which is preliminary data.</text>
</comment>
<feature type="compositionally biased region" description="Low complexity" evidence="1">
    <location>
        <begin position="768"/>
        <end position="780"/>
    </location>
</feature>
<gene>
    <name evidence="2" type="ORF">AAE3_LOCUS10200</name>
</gene>
<feature type="compositionally biased region" description="Polar residues" evidence="1">
    <location>
        <begin position="697"/>
        <end position="721"/>
    </location>
</feature>
<evidence type="ECO:0000313" key="2">
    <source>
        <dbReference type="EMBL" id="CAA7267950.1"/>
    </source>
</evidence>
<dbReference type="AlphaFoldDB" id="A0A8S0WFF4"/>
<evidence type="ECO:0000313" key="3">
    <source>
        <dbReference type="Proteomes" id="UP000467700"/>
    </source>
</evidence>
<organism evidence="2 3">
    <name type="scientific">Cyclocybe aegerita</name>
    <name type="common">Black poplar mushroom</name>
    <name type="synonym">Agrocybe aegerita</name>
    <dbReference type="NCBI Taxonomy" id="1973307"/>
    <lineage>
        <taxon>Eukaryota</taxon>
        <taxon>Fungi</taxon>
        <taxon>Dikarya</taxon>
        <taxon>Basidiomycota</taxon>
        <taxon>Agaricomycotina</taxon>
        <taxon>Agaricomycetes</taxon>
        <taxon>Agaricomycetidae</taxon>
        <taxon>Agaricales</taxon>
        <taxon>Agaricineae</taxon>
        <taxon>Bolbitiaceae</taxon>
        <taxon>Cyclocybe</taxon>
    </lineage>
</organism>
<feature type="compositionally biased region" description="Basic and acidic residues" evidence="1">
    <location>
        <begin position="431"/>
        <end position="462"/>
    </location>
</feature>